<keyword evidence="2" id="KW-1003">Cell membrane</keyword>
<dbReference type="PaxDb" id="123214-PERMA_0768"/>
<evidence type="ECO:0000256" key="1">
    <source>
        <dbReference type="ARBA" id="ARBA00004651"/>
    </source>
</evidence>
<feature type="transmembrane region" description="Helical" evidence="6">
    <location>
        <begin position="265"/>
        <end position="289"/>
    </location>
</feature>
<dbReference type="GO" id="GO:0005886">
    <property type="term" value="C:plasma membrane"/>
    <property type="evidence" value="ECO:0007669"/>
    <property type="project" value="UniProtKB-SubCell"/>
</dbReference>
<dbReference type="EMBL" id="CP001230">
    <property type="protein sequence ID" value="ACO04481.1"/>
    <property type="molecule type" value="Genomic_DNA"/>
</dbReference>
<dbReference type="PANTHER" id="PTHR30213:SF0">
    <property type="entry name" value="UPF0761 MEMBRANE PROTEIN YIHY"/>
    <property type="match status" value="1"/>
</dbReference>
<evidence type="ECO:0000256" key="4">
    <source>
        <dbReference type="ARBA" id="ARBA00022989"/>
    </source>
</evidence>
<evidence type="ECO:0000256" key="2">
    <source>
        <dbReference type="ARBA" id="ARBA00022475"/>
    </source>
</evidence>
<keyword evidence="3 6" id="KW-0812">Transmembrane</keyword>
<dbReference type="Pfam" id="PF03631">
    <property type="entry name" value="Virul_fac_BrkB"/>
    <property type="match status" value="1"/>
</dbReference>
<proteinExistence type="predicted"/>
<dbReference type="HOGENOM" id="CLU_921106_0_0_0"/>
<comment type="subcellular location">
    <subcellularLocation>
        <location evidence="1">Cell membrane</location>
        <topology evidence="1">Multi-pass membrane protein</topology>
    </subcellularLocation>
</comment>
<feature type="transmembrane region" description="Helical" evidence="6">
    <location>
        <begin position="47"/>
        <end position="69"/>
    </location>
</feature>
<dbReference type="Proteomes" id="UP000001366">
    <property type="component" value="Chromosome"/>
</dbReference>
<feature type="transmembrane region" description="Helical" evidence="6">
    <location>
        <begin position="207"/>
        <end position="224"/>
    </location>
</feature>
<sequence length="303" mass="35140">MRYLHRINPYRFFKIRKGKPFLKNFFSSFYRAFLDYFKVGFGYHSAAISYFTLMSFFPLLVVLTVLISFLADINIQIILEVLQRFFPSVTQEFLDLLVTLSSKRAFFGIIGTVIAFYFATGIFTSLHEALVYVFDGREVSIKKTAFVYIFGIPVFTVALIIIYIIGLVISSVLETVKSFALWKYLEEIFDVVHLKFLLDTATNITNVVHYITFFIIIFLIYRYLTPLIKVNMRNVLWSTIFISLILFLLKTGFNSYIILASKTNPIYGTLSGIFAFLAWLYMSFGAILIGARMLYYLEKIEDS</sequence>
<evidence type="ECO:0000256" key="5">
    <source>
        <dbReference type="ARBA" id="ARBA00023136"/>
    </source>
</evidence>
<dbReference type="eggNOG" id="COG1295">
    <property type="taxonomic scope" value="Bacteria"/>
</dbReference>
<dbReference type="KEGG" id="pmx:PERMA_0768"/>
<gene>
    <name evidence="7" type="ordered locus">PERMA_0768</name>
</gene>
<keyword evidence="8" id="KW-1185">Reference proteome</keyword>
<evidence type="ECO:0000256" key="3">
    <source>
        <dbReference type="ARBA" id="ARBA00022692"/>
    </source>
</evidence>
<feature type="transmembrane region" description="Helical" evidence="6">
    <location>
        <begin position="106"/>
        <end position="134"/>
    </location>
</feature>
<evidence type="ECO:0000256" key="6">
    <source>
        <dbReference type="SAM" id="Phobius"/>
    </source>
</evidence>
<accession>C0QPG0</accession>
<dbReference type="OrthoDB" id="10809at2"/>
<keyword evidence="4 6" id="KW-1133">Transmembrane helix</keyword>
<dbReference type="PIRSF" id="PIRSF035875">
    <property type="entry name" value="RNase_BN"/>
    <property type="match status" value="1"/>
</dbReference>
<dbReference type="InterPro" id="IPR017039">
    <property type="entry name" value="Virul_fac_BrkB"/>
</dbReference>
<feature type="transmembrane region" description="Helical" evidence="6">
    <location>
        <begin position="146"/>
        <end position="173"/>
    </location>
</feature>
<evidence type="ECO:0000313" key="8">
    <source>
        <dbReference type="Proteomes" id="UP000001366"/>
    </source>
</evidence>
<reference evidence="7 8" key="1">
    <citation type="journal article" date="2009" name="J. Bacteriol.">
        <title>Complete and draft genome sequences of six members of the Aquificales.</title>
        <authorList>
            <person name="Reysenbach A.L."/>
            <person name="Hamamura N."/>
            <person name="Podar M."/>
            <person name="Griffiths E."/>
            <person name="Ferreira S."/>
            <person name="Hochstein R."/>
            <person name="Heidelberg J."/>
            <person name="Johnson J."/>
            <person name="Mead D."/>
            <person name="Pohorille A."/>
            <person name="Sarmiento M."/>
            <person name="Schweighofer K."/>
            <person name="Seshadri R."/>
            <person name="Voytek M.A."/>
        </authorList>
    </citation>
    <scope>NUCLEOTIDE SEQUENCE [LARGE SCALE GENOMIC DNA]</scope>
    <source>
        <strain evidence="8">DSM 14350 / EX-H1</strain>
    </source>
</reference>
<keyword evidence="5 6" id="KW-0472">Membrane</keyword>
<dbReference type="PANTHER" id="PTHR30213">
    <property type="entry name" value="INNER MEMBRANE PROTEIN YHJD"/>
    <property type="match status" value="1"/>
</dbReference>
<name>C0QPG0_PERMH</name>
<evidence type="ECO:0000313" key="7">
    <source>
        <dbReference type="EMBL" id="ACO04481.1"/>
    </source>
</evidence>
<feature type="transmembrane region" description="Helical" evidence="6">
    <location>
        <begin position="236"/>
        <end position="259"/>
    </location>
</feature>
<dbReference type="RefSeq" id="WP_012676719.1">
    <property type="nucleotide sequence ID" value="NC_012440.1"/>
</dbReference>
<organism evidence="7 8">
    <name type="scientific">Persephonella marina (strain DSM 14350 / EX-H1)</name>
    <dbReference type="NCBI Taxonomy" id="123214"/>
    <lineage>
        <taxon>Bacteria</taxon>
        <taxon>Pseudomonadati</taxon>
        <taxon>Aquificota</taxon>
        <taxon>Aquificia</taxon>
        <taxon>Aquificales</taxon>
        <taxon>Hydrogenothermaceae</taxon>
        <taxon>Persephonella</taxon>
    </lineage>
</organism>
<dbReference type="AlphaFoldDB" id="C0QPG0"/>
<protein>
    <submittedName>
        <fullName evidence="7">Putative membrane protein</fullName>
    </submittedName>
</protein>
<dbReference type="STRING" id="123214.PERMA_0768"/>